<dbReference type="Proteomes" id="UP001501265">
    <property type="component" value="Unassembled WGS sequence"/>
</dbReference>
<keyword evidence="2" id="KW-1185">Reference proteome</keyword>
<gene>
    <name evidence="1" type="ORF">GCM10023220_13590</name>
</gene>
<evidence type="ECO:0000313" key="1">
    <source>
        <dbReference type="EMBL" id="GAA4789859.1"/>
    </source>
</evidence>
<name>A0ABP9B3Z0_9ACTN</name>
<protein>
    <submittedName>
        <fullName evidence="1">Uncharacterized protein</fullName>
    </submittedName>
</protein>
<evidence type="ECO:0000313" key="2">
    <source>
        <dbReference type="Proteomes" id="UP001501265"/>
    </source>
</evidence>
<proteinExistence type="predicted"/>
<sequence length="52" mass="5460">MSDGGSGVGRNFRTENRERMMSVMGEGVGVAGKTIPFQGWTVAVTTCVPAAR</sequence>
<organism evidence="1 2">
    <name type="scientific">Streptomyces ziwulingensis</name>
    <dbReference type="NCBI Taxonomy" id="1045501"/>
    <lineage>
        <taxon>Bacteria</taxon>
        <taxon>Bacillati</taxon>
        <taxon>Actinomycetota</taxon>
        <taxon>Actinomycetes</taxon>
        <taxon>Kitasatosporales</taxon>
        <taxon>Streptomycetaceae</taxon>
        <taxon>Streptomyces</taxon>
    </lineage>
</organism>
<reference evidence="2" key="1">
    <citation type="journal article" date="2019" name="Int. J. Syst. Evol. Microbiol.">
        <title>The Global Catalogue of Microorganisms (GCM) 10K type strain sequencing project: providing services to taxonomists for standard genome sequencing and annotation.</title>
        <authorList>
            <consortium name="The Broad Institute Genomics Platform"/>
            <consortium name="The Broad Institute Genome Sequencing Center for Infectious Disease"/>
            <person name="Wu L."/>
            <person name="Ma J."/>
        </authorList>
    </citation>
    <scope>NUCLEOTIDE SEQUENCE [LARGE SCALE GENOMIC DNA]</scope>
    <source>
        <strain evidence="2">JCM 18081</strain>
    </source>
</reference>
<accession>A0ABP9B3Z0</accession>
<comment type="caution">
    <text evidence="1">The sequence shown here is derived from an EMBL/GenBank/DDBJ whole genome shotgun (WGS) entry which is preliminary data.</text>
</comment>
<dbReference type="EMBL" id="BAABIG010000013">
    <property type="protein sequence ID" value="GAA4789859.1"/>
    <property type="molecule type" value="Genomic_DNA"/>
</dbReference>